<protein>
    <recommendedName>
        <fullName evidence="2">DUF2382 domain-containing protein</fullName>
    </recommendedName>
</protein>
<dbReference type="EMBL" id="BAUT01000088">
    <property type="protein sequence ID" value="GAE28205.1"/>
    <property type="molecule type" value="Genomic_DNA"/>
</dbReference>
<evidence type="ECO:0000313" key="3">
    <source>
        <dbReference type="EMBL" id="GAE28205.1"/>
    </source>
</evidence>
<sequence>MGKHILIGAAVGLLVAWLLNVNILAGLIIGGAFGSIIRILLEKRTEPSETLRLHEEELDITKKRVQTGEVKIHHEVVDDQKTITIPIKRQEMVIEAANEEELRIPIKEEEIEIRKRPVKVNEVSVSKHQIEKIETITEKLKKEVADVEVKGEADIIKNGDN</sequence>
<dbReference type="STRING" id="1236970.JCM9140_4415"/>
<keyword evidence="1" id="KW-0812">Transmembrane</keyword>
<dbReference type="PANTHER" id="PTHR38463:SF1">
    <property type="entry name" value="STRESS RESPONSE PROTEIN YSNF"/>
    <property type="match status" value="1"/>
</dbReference>
<dbReference type="InterPro" id="IPR019060">
    <property type="entry name" value="DUF2382"/>
</dbReference>
<feature type="domain" description="DUF2382" evidence="2">
    <location>
        <begin position="51"/>
        <end position="147"/>
    </location>
</feature>
<comment type="caution">
    <text evidence="3">The sequence shown here is derived from an EMBL/GenBank/DDBJ whole genome shotgun (WGS) entry which is preliminary data.</text>
</comment>
<dbReference type="AlphaFoldDB" id="W4Q8A0"/>
<evidence type="ECO:0000313" key="4">
    <source>
        <dbReference type="Proteomes" id="UP000018890"/>
    </source>
</evidence>
<dbReference type="Proteomes" id="UP000018890">
    <property type="component" value="Unassembled WGS sequence"/>
</dbReference>
<dbReference type="Pfam" id="PF09557">
    <property type="entry name" value="DUF2382"/>
    <property type="match status" value="1"/>
</dbReference>
<keyword evidence="1" id="KW-1133">Transmembrane helix</keyword>
<gene>
    <name evidence="3" type="ORF">JCM9140_4415</name>
</gene>
<name>W4Q8A0_9BACI</name>
<dbReference type="NCBIfam" id="TIGR02271">
    <property type="entry name" value="YsnF/AvaK domain"/>
    <property type="match status" value="1"/>
</dbReference>
<proteinExistence type="predicted"/>
<dbReference type="OrthoDB" id="1798989at2"/>
<dbReference type="RefSeq" id="WP_052002396.1">
    <property type="nucleotide sequence ID" value="NZ_BAUT01000088.1"/>
</dbReference>
<evidence type="ECO:0000256" key="1">
    <source>
        <dbReference type="SAM" id="Phobius"/>
    </source>
</evidence>
<organism evidence="3 4">
    <name type="scientific">Halalkalibacter wakoensis JCM 9140</name>
    <dbReference type="NCBI Taxonomy" id="1236970"/>
    <lineage>
        <taxon>Bacteria</taxon>
        <taxon>Bacillati</taxon>
        <taxon>Bacillota</taxon>
        <taxon>Bacilli</taxon>
        <taxon>Bacillales</taxon>
        <taxon>Bacillaceae</taxon>
        <taxon>Halalkalibacter</taxon>
    </lineage>
</organism>
<keyword evidence="1" id="KW-0472">Membrane</keyword>
<feature type="transmembrane region" description="Helical" evidence="1">
    <location>
        <begin position="6"/>
        <end position="34"/>
    </location>
</feature>
<reference evidence="3" key="1">
    <citation type="journal article" date="2014" name="Genome Announc.">
        <title>Draft Genome Sequences of Three Alkaliphilic Bacillus Strains, Bacillus wakoensis JCM 9140T, Bacillus akibai JCM 9157T, and Bacillus hemicellulosilyticus JCM 9152T.</title>
        <authorList>
            <person name="Yuki M."/>
            <person name="Oshima K."/>
            <person name="Suda W."/>
            <person name="Oshida Y."/>
            <person name="Kitamura K."/>
            <person name="Iida T."/>
            <person name="Hattori M."/>
            <person name="Ohkuma M."/>
        </authorList>
    </citation>
    <scope>NUCLEOTIDE SEQUENCE [LARGE SCALE GENOMIC DNA]</scope>
    <source>
        <strain evidence="3">JCM 9140</strain>
    </source>
</reference>
<dbReference type="PANTHER" id="PTHR38463">
    <property type="entry name" value="STRESS RESPONSE PROTEIN YSNF"/>
    <property type="match status" value="1"/>
</dbReference>
<evidence type="ECO:0000259" key="2">
    <source>
        <dbReference type="Pfam" id="PF09557"/>
    </source>
</evidence>
<keyword evidence="4" id="KW-1185">Reference proteome</keyword>
<dbReference type="InterPro" id="IPR052967">
    <property type="entry name" value="Stress_Response_Assoc"/>
</dbReference>
<accession>W4Q8A0</accession>